<reference evidence="2 3" key="1">
    <citation type="journal article" date="2012" name="Genome Biol.">
        <title>Genome and low-iron response of an oceanic diatom adapted to chronic iron limitation.</title>
        <authorList>
            <person name="Lommer M."/>
            <person name="Specht M."/>
            <person name="Roy A.S."/>
            <person name="Kraemer L."/>
            <person name="Andreson R."/>
            <person name="Gutowska M.A."/>
            <person name="Wolf J."/>
            <person name="Bergner S.V."/>
            <person name="Schilhabel M.B."/>
            <person name="Klostermeier U.C."/>
            <person name="Beiko R.G."/>
            <person name="Rosenstiel P."/>
            <person name="Hippler M."/>
            <person name="Laroche J."/>
        </authorList>
    </citation>
    <scope>NUCLEOTIDE SEQUENCE [LARGE SCALE GENOMIC DNA]</scope>
    <source>
        <strain evidence="2 3">CCMP1005</strain>
    </source>
</reference>
<protein>
    <submittedName>
        <fullName evidence="2">Uncharacterized protein</fullName>
    </submittedName>
</protein>
<gene>
    <name evidence="2" type="ORF">THAOC_29599</name>
</gene>
<feature type="region of interest" description="Disordered" evidence="1">
    <location>
        <begin position="97"/>
        <end position="171"/>
    </location>
</feature>
<evidence type="ECO:0000256" key="1">
    <source>
        <dbReference type="SAM" id="MobiDB-lite"/>
    </source>
</evidence>
<evidence type="ECO:0000313" key="2">
    <source>
        <dbReference type="EMBL" id="EJK51247.1"/>
    </source>
</evidence>
<keyword evidence="3" id="KW-1185">Reference proteome</keyword>
<name>K0RX15_THAOC</name>
<proteinExistence type="predicted"/>
<evidence type="ECO:0000313" key="3">
    <source>
        <dbReference type="Proteomes" id="UP000266841"/>
    </source>
</evidence>
<accession>K0RX15</accession>
<comment type="caution">
    <text evidence="2">The sequence shown here is derived from an EMBL/GenBank/DDBJ whole genome shotgun (WGS) entry which is preliminary data.</text>
</comment>
<dbReference type="Proteomes" id="UP000266841">
    <property type="component" value="Unassembled WGS sequence"/>
</dbReference>
<organism evidence="2 3">
    <name type="scientific">Thalassiosira oceanica</name>
    <name type="common">Marine diatom</name>
    <dbReference type="NCBI Taxonomy" id="159749"/>
    <lineage>
        <taxon>Eukaryota</taxon>
        <taxon>Sar</taxon>
        <taxon>Stramenopiles</taxon>
        <taxon>Ochrophyta</taxon>
        <taxon>Bacillariophyta</taxon>
        <taxon>Coscinodiscophyceae</taxon>
        <taxon>Thalassiosirophycidae</taxon>
        <taxon>Thalassiosirales</taxon>
        <taxon>Thalassiosiraceae</taxon>
        <taxon>Thalassiosira</taxon>
    </lineage>
</organism>
<dbReference type="AlphaFoldDB" id="K0RX15"/>
<dbReference type="EMBL" id="AGNL01041965">
    <property type="protein sequence ID" value="EJK51247.1"/>
    <property type="molecule type" value="Genomic_DNA"/>
</dbReference>
<sequence length="171" mass="18409">MEHLLKRAARPTPSLPAGGEASALKSIYRRLHDSLSCLDHSAPSAAGRGRSHLTISDPSALRHIPIHSGRRSAASAVVDIPLDNSASNSWTVDFTSTRKRKPTASNNPLYVTPAPKKARRAQTEPNTAVEVVPPSATPGPKHSVARGTKPTRQVERRHPSPTTLPRREGHP</sequence>
<feature type="region of interest" description="Disordered" evidence="1">
    <location>
        <begin position="1"/>
        <end position="20"/>
    </location>
</feature>